<dbReference type="Proteomes" id="UP000199215">
    <property type="component" value="Unassembled WGS sequence"/>
</dbReference>
<evidence type="ECO:0000313" key="8">
    <source>
        <dbReference type="Proteomes" id="UP000199215"/>
    </source>
</evidence>
<dbReference type="InterPro" id="IPR002789">
    <property type="entry name" value="HerA_central"/>
</dbReference>
<keyword evidence="8" id="KW-1185">Reference proteome</keyword>
<comment type="similarity">
    <text evidence="1">Belongs to the HerA family.</text>
</comment>
<dbReference type="SMART" id="SM00382">
    <property type="entry name" value="AAA"/>
    <property type="match status" value="1"/>
</dbReference>
<evidence type="ECO:0000313" key="7">
    <source>
        <dbReference type="EMBL" id="SEH36740.1"/>
    </source>
</evidence>
<feature type="domain" description="AAA+ ATPase" evidence="6">
    <location>
        <begin position="85"/>
        <end position="339"/>
    </location>
</feature>
<dbReference type="EMBL" id="FNWU01000001">
    <property type="protein sequence ID" value="SEH36740.1"/>
    <property type="molecule type" value="Genomic_DNA"/>
</dbReference>
<proteinExistence type="inferred from homology"/>
<accession>A0A1H6HRI6</accession>
<protein>
    <recommendedName>
        <fullName evidence="6">AAA+ ATPase domain-containing protein</fullName>
    </recommendedName>
</protein>
<dbReference type="PANTHER" id="PTHR42957">
    <property type="entry name" value="HELICASE MJ1565-RELATED"/>
    <property type="match status" value="1"/>
</dbReference>
<dbReference type="AlphaFoldDB" id="A0A1H6HRI6"/>
<comment type="catalytic activity">
    <reaction evidence="2">
        <text>Couples ATP hydrolysis with the unwinding of duplex DNA by translocating in the 3'-5' direction.</text>
        <dbReference type="EC" id="5.6.2.4"/>
    </reaction>
</comment>
<dbReference type="GO" id="GO:0043139">
    <property type="term" value="F:5'-3' DNA helicase activity"/>
    <property type="evidence" value="ECO:0007669"/>
    <property type="project" value="UniProtKB-EC"/>
</dbReference>
<comment type="catalytic activity">
    <reaction evidence="4">
        <text>ATP + H2O = ADP + phosphate + H(+)</text>
        <dbReference type="Rhea" id="RHEA:13065"/>
        <dbReference type="ChEBI" id="CHEBI:15377"/>
        <dbReference type="ChEBI" id="CHEBI:15378"/>
        <dbReference type="ChEBI" id="CHEBI:30616"/>
        <dbReference type="ChEBI" id="CHEBI:43474"/>
        <dbReference type="ChEBI" id="CHEBI:456216"/>
        <dbReference type="EC" id="5.6.2.4"/>
    </reaction>
</comment>
<dbReference type="InterPro" id="IPR027417">
    <property type="entry name" value="P-loop_NTPase"/>
</dbReference>
<dbReference type="InterPro" id="IPR003593">
    <property type="entry name" value="AAA+_ATPase"/>
</dbReference>
<dbReference type="Gene3D" id="3.40.50.300">
    <property type="entry name" value="P-loop containing nucleotide triphosphate hydrolases"/>
    <property type="match status" value="2"/>
</dbReference>
<dbReference type="InterPro" id="IPR008571">
    <property type="entry name" value="HerA-like"/>
</dbReference>
<dbReference type="Pfam" id="PF01935">
    <property type="entry name" value="DUF87"/>
    <property type="match status" value="1"/>
</dbReference>
<evidence type="ECO:0000259" key="6">
    <source>
        <dbReference type="SMART" id="SM00382"/>
    </source>
</evidence>
<evidence type="ECO:0000256" key="3">
    <source>
        <dbReference type="ARBA" id="ARBA00048954"/>
    </source>
</evidence>
<dbReference type="STRING" id="1267564.SAMN05192561_10164"/>
<evidence type="ECO:0000256" key="5">
    <source>
        <dbReference type="SAM" id="MobiDB-lite"/>
    </source>
</evidence>
<feature type="compositionally biased region" description="Polar residues" evidence="5">
    <location>
        <begin position="16"/>
        <end position="27"/>
    </location>
</feature>
<evidence type="ECO:0000256" key="4">
    <source>
        <dbReference type="ARBA" id="ARBA00048988"/>
    </source>
</evidence>
<comment type="catalytic activity">
    <reaction evidence="3">
        <text>ATP + H2O = ADP + phosphate + H(+)</text>
        <dbReference type="Rhea" id="RHEA:13065"/>
        <dbReference type="ChEBI" id="CHEBI:15377"/>
        <dbReference type="ChEBI" id="CHEBI:15378"/>
        <dbReference type="ChEBI" id="CHEBI:30616"/>
        <dbReference type="ChEBI" id="CHEBI:43474"/>
        <dbReference type="ChEBI" id="CHEBI:456216"/>
        <dbReference type="EC" id="5.6.2.3"/>
    </reaction>
</comment>
<sequence length="393" mass="40955">MFDHGESTDVCGRTGVSGTHTYSSSQAPRLDTAPSEDTRSTATPADVAPYVLGREPGTGGPRAHLGAFLARDGSAGAPVGIDLDGPHAGVLVGKRGTGKSYTLGVLAEEIAMTAGVSPVVLDPMGAFDGLAALPGGRVLTASIHPDSLPPDRWPAIARLDPDQPPGSLLWRIVETVADEPGPVSIPAIRRAVTDADVPVETSRTVRNHLDLLAAWDVFDTDAPSIDTIVGGGPTVIDCRSLPPTALDAIGYAIARGIYDHCVNAATDVFPWLLVDEAHAFLDGIAADAFRTLYTRGRAPGVSVVCATQRPSALPPVTVSQSDLVIAHRLTDERDVEALSTAQPTYLATDLARTVPAGVGRALVVDDATEDAQTVRIRERRTDHGGASPSVSDR</sequence>
<feature type="region of interest" description="Disordered" evidence="5">
    <location>
        <begin position="1"/>
        <end position="57"/>
    </location>
</feature>
<dbReference type="GO" id="GO:0043138">
    <property type="term" value="F:3'-5' DNA helicase activity"/>
    <property type="evidence" value="ECO:0007669"/>
    <property type="project" value="UniProtKB-EC"/>
</dbReference>
<reference evidence="7 8" key="1">
    <citation type="submission" date="2016-10" db="EMBL/GenBank/DDBJ databases">
        <authorList>
            <person name="de Groot N.N."/>
        </authorList>
    </citation>
    <scope>NUCLEOTIDE SEQUENCE [LARGE SCALE GENOMIC DNA]</scope>
    <source>
        <strain evidence="7 8">IBRC-M10418</strain>
    </source>
</reference>
<organism evidence="7 8">
    <name type="scientific">Halopenitus malekzadehii</name>
    <dbReference type="NCBI Taxonomy" id="1267564"/>
    <lineage>
        <taxon>Archaea</taxon>
        <taxon>Methanobacteriati</taxon>
        <taxon>Methanobacteriota</taxon>
        <taxon>Stenosarchaea group</taxon>
        <taxon>Halobacteria</taxon>
        <taxon>Halobacteriales</taxon>
        <taxon>Haloferacaceae</taxon>
        <taxon>Halopenitus</taxon>
    </lineage>
</organism>
<dbReference type="SUPFAM" id="SSF52540">
    <property type="entry name" value="P-loop containing nucleoside triphosphate hydrolases"/>
    <property type="match status" value="1"/>
</dbReference>
<gene>
    <name evidence="7" type="ORF">SAMN05192561_10164</name>
</gene>
<evidence type="ECO:0000256" key="1">
    <source>
        <dbReference type="ARBA" id="ARBA00007816"/>
    </source>
</evidence>
<name>A0A1H6HRI6_9EURY</name>
<evidence type="ECO:0000256" key="2">
    <source>
        <dbReference type="ARBA" id="ARBA00034617"/>
    </source>
</evidence>
<dbReference type="OrthoDB" id="107033at2157"/>
<dbReference type="PANTHER" id="PTHR42957:SF1">
    <property type="entry name" value="HELICASE MJ1565-RELATED"/>
    <property type="match status" value="1"/>
</dbReference>